<organism evidence="1 2">
    <name type="scientific">Entomophthora muscae</name>
    <dbReference type="NCBI Taxonomy" id="34485"/>
    <lineage>
        <taxon>Eukaryota</taxon>
        <taxon>Fungi</taxon>
        <taxon>Fungi incertae sedis</taxon>
        <taxon>Zoopagomycota</taxon>
        <taxon>Entomophthoromycotina</taxon>
        <taxon>Entomophthoromycetes</taxon>
        <taxon>Entomophthorales</taxon>
        <taxon>Entomophthoraceae</taxon>
        <taxon>Entomophthora</taxon>
    </lineage>
</organism>
<accession>A0ACC2TJU1</accession>
<gene>
    <name evidence="1" type="ORF">DSO57_1001866</name>
</gene>
<dbReference type="Proteomes" id="UP001165960">
    <property type="component" value="Unassembled WGS sequence"/>
</dbReference>
<evidence type="ECO:0000313" key="2">
    <source>
        <dbReference type="Proteomes" id="UP001165960"/>
    </source>
</evidence>
<reference evidence="1" key="1">
    <citation type="submission" date="2022-04" db="EMBL/GenBank/DDBJ databases">
        <title>Genome of the entomopathogenic fungus Entomophthora muscae.</title>
        <authorList>
            <person name="Elya C."/>
            <person name="Lovett B.R."/>
            <person name="Lee E."/>
            <person name="Macias A.M."/>
            <person name="Hajek A.E."/>
            <person name="De Bivort B.L."/>
            <person name="Kasson M.T."/>
            <person name="De Fine Licht H.H."/>
            <person name="Stajich J.E."/>
        </authorList>
    </citation>
    <scope>NUCLEOTIDE SEQUENCE</scope>
    <source>
        <strain evidence="1">Berkeley</strain>
    </source>
</reference>
<protein>
    <submittedName>
        <fullName evidence="1">Uncharacterized protein</fullName>
    </submittedName>
</protein>
<comment type="caution">
    <text evidence="1">The sequence shown here is derived from an EMBL/GenBank/DDBJ whole genome shotgun (WGS) entry which is preliminary data.</text>
</comment>
<keyword evidence="2" id="KW-1185">Reference proteome</keyword>
<sequence length="99" mass="11309">MFSYDLVFPFALASRASSPLVPNSRFYMPTLFLTTVYLGKYIEFHLKGKSFKILDRLLSLRPATAIVIARSQDFKGRHTATELEMEIELIKGIIIIIII</sequence>
<dbReference type="EMBL" id="QTSX02002844">
    <property type="protein sequence ID" value="KAJ9074879.1"/>
    <property type="molecule type" value="Genomic_DNA"/>
</dbReference>
<name>A0ACC2TJU1_9FUNG</name>
<proteinExistence type="predicted"/>
<evidence type="ECO:0000313" key="1">
    <source>
        <dbReference type="EMBL" id="KAJ9074879.1"/>
    </source>
</evidence>